<dbReference type="Proteomes" id="UP000545493">
    <property type="component" value="Unassembled WGS sequence"/>
</dbReference>
<sequence length="68" mass="7145">MSTSTVGYDSVVPVPSRCRPGDVLGIGHLPHDVEGPVSPSSALRQGGYPFDQLRALSATCPRSRPRVG</sequence>
<organism evidence="1 2">
    <name type="scientific">Saccharomonospora amisosensis</name>
    <dbReference type="NCBI Taxonomy" id="1128677"/>
    <lineage>
        <taxon>Bacteria</taxon>
        <taxon>Bacillati</taxon>
        <taxon>Actinomycetota</taxon>
        <taxon>Actinomycetes</taxon>
        <taxon>Pseudonocardiales</taxon>
        <taxon>Pseudonocardiaceae</taxon>
        <taxon>Saccharomonospora</taxon>
    </lineage>
</organism>
<keyword evidence="2" id="KW-1185">Reference proteome</keyword>
<name>A0A7X5UPP6_9PSEU</name>
<gene>
    <name evidence="1" type="ORF">FHU38_002287</name>
</gene>
<proteinExistence type="predicted"/>
<protein>
    <submittedName>
        <fullName evidence="1">Uncharacterized protein</fullName>
    </submittedName>
</protein>
<accession>A0A7X5UPP6</accession>
<evidence type="ECO:0000313" key="2">
    <source>
        <dbReference type="Proteomes" id="UP000545493"/>
    </source>
</evidence>
<dbReference type="EMBL" id="JAAOYM010000001">
    <property type="protein sequence ID" value="NIJ11943.1"/>
    <property type="molecule type" value="Genomic_DNA"/>
</dbReference>
<dbReference type="RefSeq" id="WP_167169968.1">
    <property type="nucleotide sequence ID" value="NZ_JAAOYM010000001.1"/>
</dbReference>
<reference evidence="1 2" key="1">
    <citation type="submission" date="2020-03" db="EMBL/GenBank/DDBJ databases">
        <title>Sequencing the genomes of 1000 actinobacteria strains.</title>
        <authorList>
            <person name="Klenk H.-P."/>
        </authorList>
    </citation>
    <scope>NUCLEOTIDE SEQUENCE [LARGE SCALE GENOMIC DNA]</scope>
    <source>
        <strain evidence="1 2">DSM 45685</strain>
    </source>
</reference>
<evidence type="ECO:0000313" key="1">
    <source>
        <dbReference type="EMBL" id="NIJ11943.1"/>
    </source>
</evidence>
<dbReference type="AlphaFoldDB" id="A0A7X5UPP6"/>
<comment type="caution">
    <text evidence="1">The sequence shown here is derived from an EMBL/GenBank/DDBJ whole genome shotgun (WGS) entry which is preliminary data.</text>
</comment>